<gene>
    <name evidence="2" type="ORF">Tco_1058808</name>
</gene>
<dbReference type="CDD" id="cd09272">
    <property type="entry name" value="RNase_HI_RT_Ty1"/>
    <property type="match status" value="1"/>
</dbReference>
<dbReference type="EMBL" id="BQNB010019361">
    <property type="protein sequence ID" value="GJT84466.1"/>
    <property type="molecule type" value="Genomic_DNA"/>
</dbReference>
<evidence type="ECO:0000313" key="2">
    <source>
        <dbReference type="EMBL" id="GJT84466.1"/>
    </source>
</evidence>
<feature type="non-terminal residue" evidence="2">
    <location>
        <position position="494"/>
    </location>
</feature>
<evidence type="ECO:0000313" key="3">
    <source>
        <dbReference type="Proteomes" id="UP001151760"/>
    </source>
</evidence>
<name>A0ABQ5H9C5_9ASTR</name>
<dbReference type="InterPro" id="IPR043502">
    <property type="entry name" value="DNA/RNA_pol_sf"/>
</dbReference>
<comment type="caution">
    <text evidence="2">The sequence shown here is derived from an EMBL/GenBank/DDBJ whole genome shotgun (WGS) entry which is preliminary data.</text>
</comment>
<dbReference type="Pfam" id="PF07727">
    <property type="entry name" value="RVT_2"/>
    <property type="match status" value="2"/>
</dbReference>
<dbReference type="PANTHER" id="PTHR11439:SF489">
    <property type="entry name" value="RNA-DIRECTED DNA POLYMERASE"/>
    <property type="match status" value="1"/>
</dbReference>
<proteinExistence type="predicted"/>
<keyword evidence="3" id="KW-1185">Reference proteome</keyword>
<protein>
    <submittedName>
        <fullName evidence="2">Ribonuclease H-like domain-containing protein</fullName>
    </submittedName>
</protein>
<organism evidence="2 3">
    <name type="scientific">Tanacetum coccineum</name>
    <dbReference type="NCBI Taxonomy" id="301880"/>
    <lineage>
        <taxon>Eukaryota</taxon>
        <taxon>Viridiplantae</taxon>
        <taxon>Streptophyta</taxon>
        <taxon>Embryophyta</taxon>
        <taxon>Tracheophyta</taxon>
        <taxon>Spermatophyta</taxon>
        <taxon>Magnoliopsida</taxon>
        <taxon>eudicotyledons</taxon>
        <taxon>Gunneridae</taxon>
        <taxon>Pentapetalae</taxon>
        <taxon>asterids</taxon>
        <taxon>campanulids</taxon>
        <taxon>Asterales</taxon>
        <taxon>Asteraceae</taxon>
        <taxon>Asteroideae</taxon>
        <taxon>Anthemideae</taxon>
        <taxon>Anthemidinae</taxon>
        <taxon>Tanacetum</taxon>
    </lineage>
</organism>
<feature type="domain" description="Reverse transcriptase Ty1/copia-type" evidence="1">
    <location>
        <begin position="146"/>
        <end position="223"/>
    </location>
</feature>
<sequence length="494" mass="56057">MGINKTNMSKSSYYRLIPEGISLQAVWKSVRYGVSKGLDTAYWGFLGVGTTFDIFQNIHILYLQYGVLTSSGYGVLIFFPLWSLVEAINLEIEALNNNNTWEITKLPQGRKAIGSKWGFKTKYKSNGELERFKARLVAKGFNQKEVYVDDIIITGNNESEINNFKKYLSSKFKIKDLGKLKYFLGVKVLETDNYLCLNQRKYCMELLLEYGMLACKPAKAPILDQSKKKKDKNESDSALSNITCYQKIVGKLIYLTLTRPDIAHVVHCLSQFMYAPCQSHLKLAFHVLRYLKSSPGTSSNLVSWKSKKQYVLAKSSAKAEYRAINSVTCEVMWILKILKDLNVDVELLSVSCDNSSAIQIAANHGVKSLRTEDDQVGKCKVALVTDYHQKLAKLHRRLHALETHKDCKISDRWRLVNNVWGGNWSWHFTPRGRAIDDLSFLTSSIGNLSLSMDGMDRWASLNRLSSRSNLASRGVVLESLTCPFCECVDEDLEH</sequence>
<evidence type="ECO:0000259" key="1">
    <source>
        <dbReference type="Pfam" id="PF07727"/>
    </source>
</evidence>
<dbReference type="InterPro" id="IPR013103">
    <property type="entry name" value="RVT_2"/>
</dbReference>
<dbReference type="Proteomes" id="UP001151760">
    <property type="component" value="Unassembled WGS sequence"/>
</dbReference>
<reference evidence="2" key="2">
    <citation type="submission" date="2022-01" db="EMBL/GenBank/DDBJ databases">
        <authorList>
            <person name="Yamashiro T."/>
            <person name="Shiraishi A."/>
            <person name="Satake H."/>
            <person name="Nakayama K."/>
        </authorList>
    </citation>
    <scope>NUCLEOTIDE SEQUENCE</scope>
</reference>
<accession>A0ABQ5H9C5</accession>
<dbReference type="PANTHER" id="PTHR11439">
    <property type="entry name" value="GAG-POL-RELATED RETROTRANSPOSON"/>
    <property type="match status" value="1"/>
</dbReference>
<feature type="domain" description="Reverse transcriptase Ty1/copia-type" evidence="1">
    <location>
        <begin position="98"/>
        <end position="144"/>
    </location>
</feature>
<reference evidence="2" key="1">
    <citation type="journal article" date="2022" name="Int. J. Mol. Sci.">
        <title>Draft Genome of Tanacetum Coccineum: Genomic Comparison of Closely Related Tanacetum-Family Plants.</title>
        <authorList>
            <person name="Yamashiro T."/>
            <person name="Shiraishi A."/>
            <person name="Nakayama K."/>
            <person name="Satake H."/>
        </authorList>
    </citation>
    <scope>NUCLEOTIDE SEQUENCE</scope>
</reference>
<dbReference type="SUPFAM" id="SSF56672">
    <property type="entry name" value="DNA/RNA polymerases"/>
    <property type="match status" value="1"/>
</dbReference>